<dbReference type="RefSeq" id="WP_247246004.1">
    <property type="nucleotide sequence ID" value="NZ_JALJRA010000023.1"/>
</dbReference>
<gene>
    <name evidence="1" type="ORF">ABID21_004385</name>
</gene>
<comment type="caution">
    <text evidence="1">The sequence shown here is derived from an EMBL/GenBank/DDBJ whole genome shotgun (WGS) entry which is preliminary data.</text>
</comment>
<dbReference type="InterPro" id="IPR029060">
    <property type="entry name" value="PIN-like_dom_sf"/>
</dbReference>
<accession>A0ABV2HCH5</accession>
<name>A0ABV2HCH5_9HYPH</name>
<evidence type="ECO:0000313" key="2">
    <source>
        <dbReference type="Proteomes" id="UP001549031"/>
    </source>
</evidence>
<evidence type="ECO:0000313" key="1">
    <source>
        <dbReference type="EMBL" id="MET3588250.1"/>
    </source>
</evidence>
<reference evidence="1 2" key="1">
    <citation type="submission" date="2024-06" db="EMBL/GenBank/DDBJ databases">
        <title>Genomic Encyclopedia of Type Strains, Phase IV (KMG-IV): sequencing the most valuable type-strain genomes for metagenomic binning, comparative biology and taxonomic classification.</title>
        <authorList>
            <person name="Goeker M."/>
        </authorList>
    </citation>
    <scope>NUCLEOTIDE SEQUENCE [LARGE SCALE GENOMIC DNA]</scope>
    <source>
        <strain evidence="1 2">DSM 105042</strain>
    </source>
</reference>
<protein>
    <submittedName>
        <fullName evidence="1">Nucleic acid-binding protein</fullName>
    </submittedName>
</protein>
<dbReference type="SUPFAM" id="SSF88723">
    <property type="entry name" value="PIN domain-like"/>
    <property type="match status" value="1"/>
</dbReference>
<dbReference type="Proteomes" id="UP001549031">
    <property type="component" value="Unassembled WGS sequence"/>
</dbReference>
<proteinExistence type="predicted"/>
<dbReference type="EMBL" id="JBEPLJ010000022">
    <property type="protein sequence ID" value="MET3588250.1"/>
    <property type="molecule type" value="Genomic_DNA"/>
</dbReference>
<sequence>MAGSFIDTNILIYLASGNEEKANAAEEEVRKGGTISIQVLNEFSHVARRKLNFSWDELTMLLRAIRGCSTSCH</sequence>
<keyword evidence="2" id="KW-1185">Reference proteome</keyword>
<organism evidence="1 2">
    <name type="scientific">Pseudorhizobium tarimense</name>
    <dbReference type="NCBI Taxonomy" id="1079109"/>
    <lineage>
        <taxon>Bacteria</taxon>
        <taxon>Pseudomonadati</taxon>
        <taxon>Pseudomonadota</taxon>
        <taxon>Alphaproteobacteria</taxon>
        <taxon>Hyphomicrobiales</taxon>
        <taxon>Rhizobiaceae</taxon>
        <taxon>Rhizobium/Agrobacterium group</taxon>
        <taxon>Pseudorhizobium</taxon>
    </lineage>
</organism>